<comment type="similarity">
    <text evidence="1">Belongs to the TRAFAC class TrmE-Era-EngA-EngB-Septin-like GTPase superfamily. AIG1/Toc34/Toc159-like paraseptin GTPase family. IAN subfamily.</text>
</comment>
<organism evidence="6 7">
    <name type="scientific">Xenoophorus captivus</name>
    <dbReference type="NCBI Taxonomy" id="1517983"/>
    <lineage>
        <taxon>Eukaryota</taxon>
        <taxon>Metazoa</taxon>
        <taxon>Chordata</taxon>
        <taxon>Craniata</taxon>
        <taxon>Vertebrata</taxon>
        <taxon>Euteleostomi</taxon>
        <taxon>Actinopterygii</taxon>
        <taxon>Neopterygii</taxon>
        <taxon>Teleostei</taxon>
        <taxon>Neoteleostei</taxon>
        <taxon>Acanthomorphata</taxon>
        <taxon>Ovalentaria</taxon>
        <taxon>Atherinomorphae</taxon>
        <taxon>Cyprinodontiformes</taxon>
        <taxon>Goodeidae</taxon>
        <taxon>Xenoophorus</taxon>
    </lineage>
</organism>
<dbReference type="Pfam" id="PF04548">
    <property type="entry name" value="AIG1"/>
    <property type="match status" value="1"/>
</dbReference>
<evidence type="ECO:0000313" key="7">
    <source>
        <dbReference type="Proteomes" id="UP001434883"/>
    </source>
</evidence>
<evidence type="ECO:0000256" key="3">
    <source>
        <dbReference type="ARBA" id="ARBA00023134"/>
    </source>
</evidence>
<accession>A0ABV0RIR8</accession>
<feature type="domain" description="AIG1-type G" evidence="5">
    <location>
        <begin position="1"/>
        <end position="184"/>
    </location>
</feature>
<dbReference type="Proteomes" id="UP001434883">
    <property type="component" value="Unassembled WGS sequence"/>
</dbReference>
<feature type="compositionally biased region" description="Polar residues" evidence="4">
    <location>
        <begin position="246"/>
        <end position="258"/>
    </location>
</feature>
<dbReference type="PROSITE" id="PS51720">
    <property type="entry name" value="G_AIG1"/>
    <property type="match status" value="1"/>
</dbReference>
<keyword evidence="3" id="KW-0342">GTP-binding</keyword>
<name>A0ABV0RIR8_9TELE</name>
<dbReference type="PANTHER" id="PTHR10903">
    <property type="entry name" value="GTPASE, IMAP FAMILY MEMBER-RELATED"/>
    <property type="match status" value="1"/>
</dbReference>
<feature type="non-terminal residue" evidence="6">
    <location>
        <position position="1"/>
    </location>
</feature>
<dbReference type="Gene3D" id="3.40.50.300">
    <property type="entry name" value="P-loop containing nucleotide triphosphate hydrolases"/>
    <property type="match status" value="1"/>
</dbReference>
<evidence type="ECO:0000313" key="6">
    <source>
        <dbReference type="EMBL" id="MEQ2208068.1"/>
    </source>
</evidence>
<sequence length="272" mass="30063">SELRLVLLGNSGSQRNQVGNIILGGTVFTEEPVCCVRVSGRCMWKPTVLINTPDLLHLNVSEDKVTEHVEQCVRLSDPGPHVFLLVLQPEDFTEQHRLRLQTVLENCGDGSFEHSLVLISTMTKEPSAENYLEHPPLKELIKLCRYRYVMQKNLELQELLVRCGQIVKENNGEHVICDLSEDGAAQSDPNPQQLTEPPANFNPAQAAGSGQTGRTGMEVPQGTGIQPGRKGEWRTGGLWGSGNKQGTGTISTNQMQSRETIRGKALEGFRQR</sequence>
<dbReference type="InterPro" id="IPR006703">
    <property type="entry name" value="G_AIG1"/>
</dbReference>
<dbReference type="PANTHER" id="PTHR10903:SF170">
    <property type="entry name" value="GTPASE IMAP FAMILY MEMBER 7"/>
    <property type="match status" value="1"/>
</dbReference>
<dbReference type="InterPro" id="IPR045058">
    <property type="entry name" value="GIMA/IAN/Toc"/>
</dbReference>
<evidence type="ECO:0000256" key="4">
    <source>
        <dbReference type="SAM" id="MobiDB-lite"/>
    </source>
</evidence>
<gene>
    <name evidence="6" type="ORF">XENOCAPTIV_024332</name>
</gene>
<keyword evidence="7" id="KW-1185">Reference proteome</keyword>
<comment type="caution">
    <text evidence="6">The sequence shown here is derived from an EMBL/GenBank/DDBJ whole genome shotgun (WGS) entry which is preliminary data.</text>
</comment>
<evidence type="ECO:0000256" key="2">
    <source>
        <dbReference type="ARBA" id="ARBA00022741"/>
    </source>
</evidence>
<evidence type="ECO:0000259" key="5">
    <source>
        <dbReference type="PROSITE" id="PS51720"/>
    </source>
</evidence>
<proteinExistence type="inferred from homology"/>
<evidence type="ECO:0000256" key="1">
    <source>
        <dbReference type="ARBA" id="ARBA00008535"/>
    </source>
</evidence>
<reference evidence="6 7" key="1">
    <citation type="submission" date="2021-06" db="EMBL/GenBank/DDBJ databases">
        <authorList>
            <person name="Palmer J.M."/>
        </authorList>
    </citation>
    <scope>NUCLEOTIDE SEQUENCE [LARGE SCALE GENOMIC DNA]</scope>
    <source>
        <strain evidence="6 7">XC_2019</strain>
        <tissue evidence="6">Muscle</tissue>
    </source>
</reference>
<feature type="compositionally biased region" description="Basic and acidic residues" evidence="4">
    <location>
        <begin position="259"/>
        <end position="272"/>
    </location>
</feature>
<dbReference type="EMBL" id="JAHRIN010047674">
    <property type="protein sequence ID" value="MEQ2208068.1"/>
    <property type="molecule type" value="Genomic_DNA"/>
</dbReference>
<feature type="region of interest" description="Disordered" evidence="4">
    <location>
        <begin position="182"/>
        <end position="272"/>
    </location>
</feature>
<protein>
    <recommendedName>
        <fullName evidence="5">AIG1-type G domain-containing protein</fullName>
    </recommendedName>
</protein>
<dbReference type="InterPro" id="IPR027417">
    <property type="entry name" value="P-loop_NTPase"/>
</dbReference>
<keyword evidence="2" id="KW-0547">Nucleotide-binding</keyword>